<dbReference type="RefSeq" id="WP_035260823.1">
    <property type="nucleotide sequence ID" value="NZ_JFKE01000006.1"/>
</dbReference>
<keyword evidence="2" id="KW-1185">Reference proteome</keyword>
<name>A0A037ZGJ9_9RHOB</name>
<evidence type="ECO:0000313" key="2">
    <source>
        <dbReference type="Proteomes" id="UP000026249"/>
    </source>
</evidence>
<evidence type="ECO:0000313" key="1">
    <source>
        <dbReference type="EMBL" id="KAJ54666.1"/>
    </source>
</evidence>
<dbReference type="EMBL" id="JFKE01000006">
    <property type="protein sequence ID" value="KAJ54666.1"/>
    <property type="molecule type" value="Genomic_DNA"/>
</dbReference>
<dbReference type="Proteomes" id="UP000026249">
    <property type="component" value="Unassembled WGS sequence"/>
</dbReference>
<dbReference type="AlphaFoldDB" id="A0A037ZGJ9"/>
<proteinExistence type="predicted"/>
<evidence type="ECO:0008006" key="3">
    <source>
        <dbReference type="Google" id="ProtNLM"/>
    </source>
</evidence>
<sequence length="155" mass="16405">MNLTFLPVPTDSVDGYRRGAADANGQSPERCTITSDGFQCRHCLSYIPVGAPALVLAHRPFADIHPYAECGPVFVCAQDCAAFSGPGLPEIFAESEMLVRGYGADERIVYGTGQIAPAGGLQAVCAAILADEAVAFVHVRSARNNCYQARVERAG</sequence>
<dbReference type="STRING" id="1454373.ACMU_16250"/>
<reference evidence="1 2" key="1">
    <citation type="submission" date="2014-03" db="EMBL/GenBank/DDBJ databases">
        <title>Draft Genome Sequence of Actibacterium mucosum KCTC 23349, a Marine Alphaproteobacterium with Complex Ionic Requirements Isolated from Mediterranean Seawater at Malvarrosa Beach, Valencia, Spain.</title>
        <authorList>
            <person name="Arahal D.R."/>
            <person name="Shao Z."/>
            <person name="Lai Q."/>
            <person name="Pujalte M.J."/>
        </authorList>
    </citation>
    <scope>NUCLEOTIDE SEQUENCE [LARGE SCALE GENOMIC DNA]</scope>
    <source>
        <strain evidence="1 2">KCTC 23349</strain>
    </source>
</reference>
<comment type="caution">
    <text evidence="1">The sequence shown here is derived from an EMBL/GenBank/DDBJ whole genome shotgun (WGS) entry which is preliminary data.</text>
</comment>
<dbReference type="InterPro" id="IPR009593">
    <property type="entry name" value="DUF1203"/>
</dbReference>
<dbReference type="OrthoDB" id="118609at2"/>
<protein>
    <recommendedName>
        <fullName evidence="3">DUF1203 domain-containing protein</fullName>
    </recommendedName>
</protein>
<accession>A0A037ZGJ9</accession>
<gene>
    <name evidence="1" type="ORF">ACMU_16250</name>
</gene>
<dbReference type="Pfam" id="PF06718">
    <property type="entry name" value="DUF1203"/>
    <property type="match status" value="1"/>
</dbReference>
<organism evidence="1 2">
    <name type="scientific">Actibacterium mucosum KCTC 23349</name>
    <dbReference type="NCBI Taxonomy" id="1454373"/>
    <lineage>
        <taxon>Bacteria</taxon>
        <taxon>Pseudomonadati</taxon>
        <taxon>Pseudomonadota</taxon>
        <taxon>Alphaproteobacteria</taxon>
        <taxon>Rhodobacterales</taxon>
        <taxon>Roseobacteraceae</taxon>
        <taxon>Actibacterium</taxon>
    </lineage>
</organism>
<dbReference type="PIRSF" id="PIRSF034110">
    <property type="entry name" value="DUF1203"/>
    <property type="match status" value="1"/>
</dbReference>